<dbReference type="Gene3D" id="3.40.50.300">
    <property type="entry name" value="P-loop containing nucleotide triphosphate hydrolases"/>
    <property type="match status" value="1"/>
</dbReference>
<dbReference type="InterPro" id="IPR027417">
    <property type="entry name" value="P-loop_NTPase"/>
</dbReference>
<dbReference type="EMBL" id="QGNW01000104">
    <property type="protein sequence ID" value="RVW96966.1"/>
    <property type="molecule type" value="Genomic_DNA"/>
</dbReference>
<comment type="caution">
    <text evidence="3">The sequence shown here is derived from an EMBL/GenBank/DDBJ whole genome shotgun (WGS) entry which is preliminary data.</text>
</comment>
<reference evidence="3 4" key="1">
    <citation type="journal article" date="2018" name="PLoS Genet.">
        <title>Population sequencing reveals clonal diversity and ancestral inbreeding in the grapevine cultivar Chardonnay.</title>
        <authorList>
            <person name="Roach M.J."/>
            <person name="Johnson D.L."/>
            <person name="Bohlmann J."/>
            <person name="van Vuuren H.J."/>
            <person name="Jones S.J."/>
            <person name="Pretorius I.S."/>
            <person name="Schmidt S.A."/>
            <person name="Borneman A.R."/>
        </authorList>
    </citation>
    <scope>NUCLEOTIDE SEQUENCE [LARGE SCALE GENOMIC DNA]</scope>
    <source>
        <strain evidence="4">cv. Chardonnay</strain>
        <tissue evidence="3">Leaf</tissue>
    </source>
</reference>
<keyword evidence="2" id="KW-0067">ATP-binding</keyword>
<dbReference type="Proteomes" id="UP000288805">
    <property type="component" value="Unassembled WGS sequence"/>
</dbReference>
<dbReference type="GO" id="GO:0005524">
    <property type="term" value="F:ATP binding"/>
    <property type="evidence" value="ECO:0007669"/>
    <property type="project" value="UniProtKB-KW"/>
</dbReference>
<dbReference type="PANTHER" id="PTHR43204:SF1">
    <property type="entry name" value="ABC TRANSPORTER I FAMILY MEMBER 6, CHLOROPLASTIC"/>
    <property type="match status" value="1"/>
</dbReference>
<evidence type="ECO:0000256" key="1">
    <source>
        <dbReference type="ARBA" id="ARBA00022741"/>
    </source>
</evidence>
<name>A0A438IJT9_VITVI</name>
<dbReference type="PANTHER" id="PTHR43204">
    <property type="entry name" value="ABC TRANSPORTER I FAMILY MEMBER 6, CHLOROPLASTIC"/>
    <property type="match status" value="1"/>
</dbReference>
<organism evidence="3 4">
    <name type="scientific">Vitis vinifera</name>
    <name type="common">Grape</name>
    <dbReference type="NCBI Taxonomy" id="29760"/>
    <lineage>
        <taxon>Eukaryota</taxon>
        <taxon>Viridiplantae</taxon>
        <taxon>Streptophyta</taxon>
        <taxon>Embryophyta</taxon>
        <taxon>Tracheophyta</taxon>
        <taxon>Spermatophyta</taxon>
        <taxon>Magnoliopsida</taxon>
        <taxon>eudicotyledons</taxon>
        <taxon>Gunneridae</taxon>
        <taxon>Pentapetalae</taxon>
        <taxon>rosids</taxon>
        <taxon>Vitales</taxon>
        <taxon>Vitaceae</taxon>
        <taxon>Viteae</taxon>
        <taxon>Vitis</taxon>
    </lineage>
</organism>
<dbReference type="SUPFAM" id="SSF52540">
    <property type="entry name" value="P-loop containing nucleoside triphosphate hydrolases"/>
    <property type="match status" value="1"/>
</dbReference>
<protein>
    <submittedName>
        <fullName evidence="3">ABC transporter I family member 6, chloroplastic</fullName>
    </submittedName>
</protein>
<keyword evidence="1" id="KW-0547">Nucleotide-binding</keyword>
<dbReference type="AlphaFoldDB" id="A0A438IJT9"/>
<evidence type="ECO:0000256" key="2">
    <source>
        <dbReference type="ARBA" id="ARBA00022840"/>
    </source>
</evidence>
<sequence length="131" mass="14886">MRVCFFKLQVLGADLAILDEIDSGLDIDALKDVAKAVNGLLTPVNSVLIITHYLRLLEFIKPTYIHVMVLDLCLKFHRKQMEQFHFVHWNSKPSSVSRVKSSKYYNITTGQGSGGTKLSLRVYLTMPKLVF</sequence>
<proteinExistence type="predicted"/>
<gene>
    <name evidence="3" type="primary">ABCI6_0</name>
    <name evidence="3" type="ORF">CK203_032295</name>
</gene>
<evidence type="ECO:0000313" key="4">
    <source>
        <dbReference type="Proteomes" id="UP000288805"/>
    </source>
</evidence>
<evidence type="ECO:0000313" key="3">
    <source>
        <dbReference type="EMBL" id="RVW96966.1"/>
    </source>
</evidence>
<accession>A0A438IJT9</accession>
<dbReference type="InterPro" id="IPR010230">
    <property type="entry name" value="FeS-cluster_ATPase_SufC"/>
</dbReference>